<dbReference type="Proteomes" id="UP000574390">
    <property type="component" value="Unassembled WGS sequence"/>
</dbReference>
<feature type="chain" id="PRO_5029471687" evidence="2">
    <location>
        <begin position="17"/>
        <end position="1149"/>
    </location>
</feature>
<organism evidence="3 4">
    <name type="scientific">Perkinsus olseni</name>
    <name type="common">Perkinsus atlanticus</name>
    <dbReference type="NCBI Taxonomy" id="32597"/>
    <lineage>
        <taxon>Eukaryota</taxon>
        <taxon>Sar</taxon>
        <taxon>Alveolata</taxon>
        <taxon>Perkinsozoa</taxon>
        <taxon>Perkinsea</taxon>
        <taxon>Perkinsida</taxon>
        <taxon>Perkinsidae</taxon>
        <taxon>Perkinsus</taxon>
    </lineage>
</organism>
<proteinExistence type="predicted"/>
<feature type="signal peptide" evidence="2">
    <location>
        <begin position="1"/>
        <end position="16"/>
    </location>
</feature>
<name>A0A7J6R242_PEROL</name>
<accession>A0A7J6R242</accession>
<evidence type="ECO:0000256" key="1">
    <source>
        <dbReference type="SAM" id="MobiDB-lite"/>
    </source>
</evidence>
<sequence length="1149" mass="128276">MLVTCISFGIPVGVTAVPSATETPDTTEWRTYPLVGRELRAKEKETGEELAEYIFDEVFQPLLENDIWPSGVVSDSAPNIAAGVRIAIERLRDADCAESASFCNPATEERPPIFHQHCASHLHGILVRELLSDEGQFADLTRLAVAARALTTLSYPHRLYKGKMIAQIFPVRWLTGAAAIRGVRDNWNMLGALVEDLRADWDRLSGPTRIALDTFVEKLDGVSSDYLDEVCALLDPLERLNRELQQEGVAVMRGLKLTHECYSQLCKNTLLTKASRDLVRKRLRMIEKKRGFVRFFSPTSWQADRKVQRVVIKRCRRALRDFDEAYPGVLDLEESLSHAEQFLRGTGCFAKYSRSESDQAYWQQVSAEQRSTLADYLSICACQPVSNAPIERLFSSCKAVTKLNAKPSTIFRQVVLRWMGKRAIQREILEAAVERRPKSNPEGDILLDTSSDSEENDYIESGSCGSEASGLTLGTDSDWEDCSFLSNDDVRGEDTSAQPQRRMPVSQVRELNVEFGHDASPGPHVTGSPVRITPEQVAAEPDGLECIHHTLADTGCGKTSCTSSGQLPTRRARLRYFIYYPDMNPPTRSDSYTLRDLNAKIEEGEIVIDSVPPPANDINPYDYYYAKNPDSKSSALWTCGICQKTSTAAKPNATQFREHLHKFHEDVITGQTHGDDVVVQAGSSRVQAEASQAVPAIRQPPTYSTTVNRFFIPLPDQPTISLFEKRFVGALMSVGVRPIVVLKDVEQFAKSLRVLRPGVKLDWNPERLGFLQRAVTKDAVDFAQDTIVQEKTKSQLKGKTPVTLILDMVEPLDKGDSDTMIFMIFACISLSGGLKVVPLQGRTVDVSVRDGASSCSTESDVPLRLDGAMDVITKDCLGKLHENDLEVFAVITRSGPLLDELRDLLVVTLMKSTEGSLNFLQLPHLSLLCFVEKVEAIIEDFIVSPQNSNPLSDWYRMCTSVAGFVEDHPLYKGGDVAREVVGCFSSAYPTAQAIVDEWVPIQEALAASAVSETWKRLTRKKQLLHAKISGSFSNPETHQTALKCAGVLRVLTDLRSRFCEESTSLFQAVSLVDKAIEELTEMELFKDDAMLEDLTQRLQLMQQGLGWINRFDPAQYNQDPKWRRDCIREVSKRLTELLKARDKLSMATR</sequence>
<dbReference type="EMBL" id="JABANM010025828">
    <property type="protein sequence ID" value="KAF4713956.1"/>
    <property type="molecule type" value="Genomic_DNA"/>
</dbReference>
<feature type="region of interest" description="Disordered" evidence="1">
    <location>
        <begin position="484"/>
        <end position="504"/>
    </location>
</feature>
<evidence type="ECO:0000256" key="2">
    <source>
        <dbReference type="SAM" id="SignalP"/>
    </source>
</evidence>
<evidence type="ECO:0000313" key="4">
    <source>
        <dbReference type="Proteomes" id="UP000574390"/>
    </source>
</evidence>
<gene>
    <name evidence="3" type="ORF">FOZ62_021722</name>
</gene>
<dbReference type="AlphaFoldDB" id="A0A7J6R242"/>
<protein>
    <submittedName>
        <fullName evidence="3">Uncharacterized protein</fullName>
    </submittedName>
</protein>
<feature type="non-terminal residue" evidence="3">
    <location>
        <position position="1"/>
    </location>
</feature>
<reference evidence="3 4" key="1">
    <citation type="submission" date="2020-04" db="EMBL/GenBank/DDBJ databases">
        <title>Perkinsus olseni comparative genomics.</title>
        <authorList>
            <person name="Bogema D.R."/>
        </authorList>
    </citation>
    <scope>NUCLEOTIDE SEQUENCE [LARGE SCALE GENOMIC DNA]</scope>
    <source>
        <strain evidence="3">ATCC PRA-205</strain>
    </source>
</reference>
<keyword evidence="2" id="KW-0732">Signal</keyword>
<comment type="caution">
    <text evidence="3">The sequence shown here is derived from an EMBL/GenBank/DDBJ whole genome shotgun (WGS) entry which is preliminary data.</text>
</comment>
<evidence type="ECO:0000313" key="3">
    <source>
        <dbReference type="EMBL" id="KAF4713956.1"/>
    </source>
</evidence>
<feature type="region of interest" description="Disordered" evidence="1">
    <location>
        <begin position="435"/>
        <end position="467"/>
    </location>
</feature>